<organism evidence="2 3">
    <name type="scientific">Tribolium castaneum</name>
    <name type="common">Red flour beetle</name>
    <dbReference type="NCBI Taxonomy" id="7070"/>
    <lineage>
        <taxon>Eukaryota</taxon>
        <taxon>Metazoa</taxon>
        <taxon>Ecdysozoa</taxon>
        <taxon>Arthropoda</taxon>
        <taxon>Hexapoda</taxon>
        <taxon>Insecta</taxon>
        <taxon>Pterygota</taxon>
        <taxon>Neoptera</taxon>
        <taxon>Endopterygota</taxon>
        <taxon>Coleoptera</taxon>
        <taxon>Polyphaga</taxon>
        <taxon>Cucujiformia</taxon>
        <taxon>Tenebrionidae</taxon>
        <taxon>Tenebrionidae incertae sedis</taxon>
        <taxon>Tribolium</taxon>
    </lineage>
</organism>
<feature type="transmembrane region" description="Helical" evidence="1">
    <location>
        <begin position="111"/>
        <end position="130"/>
    </location>
</feature>
<keyword evidence="1" id="KW-0812">Transmembrane</keyword>
<dbReference type="InParanoid" id="D6WNN8"/>
<dbReference type="EMBL" id="KQ971342">
    <property type="protein sequence ID" value="EFA03755.1"/>
    <property type="molecule type" value="Genomic_DNA"/>
</dbReference>
<accession>D6WNN8</accession>
<dbReference type="AlphaFoldDB" id="D6WNN8"/>
<dbReference type="Proteomes" id="UP000007266">
    <property type="component" value="Linkage group 5"/>
</dbReference>
<proteinExistence type="predicted"/>
<evidence type="ECO:0000313" key="2">
    <source>
        <dbReference type="EMBL" id="EFA03755.1"/>
    </source>
</evidence>
<evidence type="ECO:0000256" key="1">
    <source>
        <dbReference type="SAM" id="Phobius"/>
    </source>
</evidence>
<evidence type="ECO:0000313" key="3">
    <source>
        <dbReference type="Proteomes" id="UP000007266"/>
    </source>
</evidence>
<reference evidence="2 3" key="1">
    <citation type="journal article" date="2008" name="Nature">
        <title>The genome of the model beetle and pest Tribolium castaneum.</title>
        <authorList>
            <consortium name="Tribolium Genome Sequencing Consortium"/>
            <person name="Richards S."/>
            <person name="Gibbs R.A."/>
            <person name="Weinstock G.M."/>
            <person name="Brown S.J."/>
            <person name="Denell R."/>
            <person name="Beeman R.W."/>
            <person name="Gibbs R."/>
            <person name="Beeman R.W."/>
            <person name="Brown S.J."/>
            <person name="Bucher G."/>
            <person name="Friedrich M."/>
            <person name="Grimmelikhuijzen C.J."/>
            <person name="Klingler M."/>
            <person name="Lorenzen M."/>
            <person name="Richards S."/>
            <person name="Roth S."/>
            <person name="Schroder R."/>
            <person name="Tautz D."/>
            <person name="Zdobnov E.M."/>
            <person name="Muzny D."/>
            <person name="Gibbs R.A."/>
            <person name="Weinstock G.M."/>
            <person name="Attaway T."/>
            <person name="Bell S."/>
            <person name="Buhay C.J."/>
            <person name="Chandrabose M.N."/>
            <person name="Chavez D."/>
            <person name="Clerk-Blankenburg K.P."/>
            <person name="Cree A."/>
            <person name="Dao M."/>
            <person name="Davis C."/>
            <person name="Chacko J."/>
            <person name="Dinh H."/>
            <person name="Dugan-Rocha S."/>
            <person name="Fowler G."/>
            <person name="Garner T.T."/>
            <person name="Garnes J."/>
            <person name="Gnirke A."/>
            <person name="Hawes A."/>
            <person name="Hernandez J."/>
            <person name="Hines S."/>
            <person name="Holder M."/>
            <person name="Hume J."/>
            <person name="Jhangiani S.N."/>
            <person name="Joshi V."/>
            <person name="Khan Z.M."/>
            <person name="Jackson L."/>
            <person name="Kovar C."/>
            <person name="Kowis A."/>
            <person name="Lee S."/>
            <person name="Lewis L.R."/>
            <person name="Margolis J."/>
            <person name="Morgan M."/>
            <person name="Nazareth L.V."/>
            <person name="Nguyen N."/>
            <person name="Okwuonu G."/>
            <person name="Parker D."/>
            <person name="Richards S."/>
            <person name="Ruiz S.J."/>
            <person name="Santibanez J."/>
            <person name="Savard J."/>
            <person name="Scherer S.E."/>
            <person name="Schneider B."/>
            <person name="Sodergren E."/>
            <person name="Tautz D."/>
            <person name="Vattahil S."/>
            <person name="Villasana D."/>
            <person name="White C.S."/>
            <person name="Wright R."/>
            <person name="Park Y."/>
            <person name="Beeman R.W."/>
            <person name="Lord J."/>
            <person name="Oppert B."/>
            <person name="Lorenzen M."/>
            <person name="Brown S."/>
            <person name="Wang L."/>
            <person name="Savard J."/>
            <person name="Tautz D."/>
            <person name="Richards S."/>
            <person name="Weinstock G."/>
            <person name="Gibbs R.A."/>
            <person name="Liu Y."/>
            <person name="Worley K."/>
            <person name="Weinstock G."/>
            <person name="Elsik C.G."/>
            <person name="Reese J.T."/>
            <person name="Elhaik E."/>
            <person name="Landan G."/>
            <person name="Graur D."/>
            <person name="Arensburger P."/>
            <person name="Atkinson P."/>
            <person name="Beeman R.W."/>
            <person name="Beidler J."/>
            <person name="Brown S.J."/>
            <person name="Demuth J.P."/>
            <person name="Drury D.W."/>
            <person name="Du Y.Z."/>
            <person name="Fujiwara H."/>
            <person name="Lorenzen M."/>
            <person name="Maselli V."/>
            <person name="Osanai M."/>
            <person name="Park Y."/>
            <person name="Robertson H.M."/>
            <person name="Tu Z."/>
            <person name="Wang J.J."/>
            <person name="Wang S."/>
            <person name="Richards S."/>
            <person name="Song H."/>
            <person name="Zhang L."/>
            <person name="Sodergren E."/>
            <person name="Werner D."/>
            <person name="Stanke M."/>
            <person name="Morgenstern B."/>
            <person name="Solovyev V."/>
            <person name="Kosarev P."/>
            <person name="Brown G."/>
            <person name="Chen H.C."/>
            <person name="Ermolaeva O."/>
            <person name="Hlavina W."/>
            <person name="Kapustin Y."/>
            <person name="Kiryutin B."/>
            <person name="Kitts P."/>
            <person name="Maglott D."/>
            <person name="Pruitt K."/>
            <person name="Sapojnikov V."/>
            <person name="Souvorov A."/>
            <person name="Mackey A.J."/>
            <person name="Waterhouse R.M."/>
            <person name="Wyder S."/>
            <person name="Zdobnov E.M."/>
            <person name="Zdobnov E.M."/>
            <person name="Wyder S."/>
            <person name="Kriventseva E.V."/>
            <person name="Kadowaki T."/>
            <person name="Bork P."/>
            <person name="Aranda M."/>
            <person name="Bao R."/>
            <person name="Beermann A."/>
            <person name="Berns N."/>
            <person name="Bolognesi R."/>
            <person name="Bonneton F."/>
            <person name="Bopp D."/>
            <person name="Brown S.J."/>
            <person name="Bucher G."/>
            <person name="Butts T."/>
            <person name="Chaumot A."/>
            <person name="Denell R.E."/>
            <person name="Ferrier D.E."/>
            <person name="Friedrich M."/>
            <person name="Gordon C.M."/>
            <person name="Jindra M."/>
            <person name="Klingler M."/>
            <person name="Lan Q."/>
            <person name="Lattorff H.M."/>
            <person name="Laudet V."/>
            <person name="von Levetsow C."/>
            <person name="Liu Z."/>
            <person name="Lutz R."/>
            <person name="Lynch J.A."/>
            <person name="da Fonseca R.N."/>
            <person name="Posnien N."/>
            <person name="Reuter R."/>
            <person name="Roth S."/>
            <person name="Savard J."/>
            <person name="Schinko J.B."/>
            <person name="Schmitt C."/>
            <person name="Schoppmeier M."/>
            <person name="Schroder R."/>
            <person name="Shippy T.D."/>
            <person name="Simonnet F."/>
            <person name="Marques-Souza H."/>
            <person name="Tautz D."/>
            <person name="Tomoyasu Y."/>
            <person name="Trauner J."/>
            <person name="Van der Zee M."/>
            <person name="Vervoort M."/>
            <person name="Wittkopp N."/>
            <person name="Wimmer E.A."/>
            <person name="Yang X."/>
            <person name="Jones A.K."/>
            <person name="Sattelle D.B."/>
            <person name="Ebert P.R."/>
            <person name="Nelson D."/>
            <person name="Scott J.G."/>
            <person name="Beeman R.W."/>
            <person name="Muthukrishnan S."/>
            <person name="Kramer K.J."/>
            <person name="Arakane Y."/>
            <person name="Beeman R.W."/>
            <person name="Zhu Q."/>
            <person name="Hogenkamp D."/>
            <person name="Dixit R."/>
            <person name="Oppert B."/>
            <person name="Jiang H."/>
            <person name="Zou Z."/>
            <person name="Marshall J."/>
            <person name="Elpidina E."/>
            <person name="Vinokurov K."/>
            <person name="Oppert C."/>
            <person name="Zou Z."/>
            <person name="Evans J."/>
            <person name="Lu Z."/>
            <person name="Zhao P."/>
            <person name="Sumathipala N."/>
            <person name="Altincicek B."/>
            <person name="Vilcinskas A."/>
            <person name="Williams M."/>
            <person name="Hultmark D."/>
            <person name="Hetru C."/>
            <person name="Jiang H."/>
            <person name="Grimmelikhuijzen C.J."/>
            <person name="Hauser F."/>
            <person name="Cazzamali G."/>
            <person name="Williamson M."/>
            <person name="Park Y."/>
            <person name="Li B."/>
            <person name="Tanaka Y."/>
            <person name="Predel R."/>
            <person name="Neupert S."/>
            <person name="Schachtner J."/>
            <person name="Verleyen P."/>
            <person name="Raible F."/>
            <person name="Bork P."/>
            <person name="Friedrich M."/>
            <person name="Walden K.K."/>
            <person name="Robertson H.M."/>
            <person name="Angeli S."/>
            <person name="Foret S."/>
            <person name="Bucher G."/>
            <person name="Schuetz S."/>
            <person name="Maleszka R."/>
            <person name="Wimmer E.A."/>
            <person name="Beeman R.W."/>
            <person name="Lorenzen M."/>
            <person name="Tomoyasu Y."/>
            <person name="Miller S.C."/>
            <person name="Grossmann D."/>
            <person name="Bucher G."/>
        </authorList>
    </citation>
    <scope>NUCLEOTIDE SEQUENCE [LARGE SCALE GENOMIC DNA]</scope>
    <source>
        <strain evidence="2 3">Georgia GA2</strain>
    </source>
</reference>
<keyword evidence="1" id="KW-0472">Membrane</keyword>
<name>D6WNN8_TRICA</name>
<protein>
    <submittedName>
        <fullName evidence="2">Uncharacterized protein</fullName>
    </submittedName>
</protein>
<gene>
    <name evidence="2" type="primary">GLEAN_13864</name>
    <name evidence="2" type="ORF">TcasGA2_TC013864</name>
</gene>
<keyword evidence="1" id="KW-1133">Transmembrane helix</keyword>
<reference evidence="2 3" key="2">
    <citation type="journal article" date="2010" name="Nucleic Acids Res.">
        <title>BeetleBase in 2010: revisions to provide comprehensive genomic information for Tribolium castaneum.</title>
        <authorList>
            <person name="Kim H.S."/>
            <person name="Murphy T."/>
            <person name="Xia J."/>
            <person name="Caragea D."/>
            <person name="Park Y."/>
            <person name="Beeman R.W."/>
            <person name="Lorenzen M.D."/>
            <person name="Butcher S."/>
            <person name="Manak J.R."/>
            <person name="Brown S.J."/>
        </authorList>
    </citation>
    <scope>GENOME REANNOTATION</scope>
    <source>
        <strain evidence="2 3">Georgia GA2</strain>
    </source>
</reference>
<dbReference type="HOGENOM" id="CLU_1878077_0_0_1"/>
<keyword evidence="3" id="KW-1185">Reference proteome</keyword>
<sequence>MYHSASEKNPSCDEFPSVKVCQRKSTSEFQSENSFAVYEDNEDSASQLSGEYITVNNEANSQQPEEIYTEINENHLQPQYITVLEAPSPPTTNLAPKHNNYFALLTNHKQLLFVVVLITINLTLFVYLITAKYRRP</sequence>